<dbReference type="GO" id="GO:0044550">
    <property type="term" value="P:secondary metabolite biosynthetic process"/>
    <property type="evidence" value="ECO:0007669"/>
    <property type="project" value="UniProtKB-ARBA"/>
</dbReference>
<dbReference type="FunFam" id="3.40.50.12780:FF:000012">
    <property type="entry name" value="Non-ribosomal peptide synthetase"/>
    <property type="match status" value="1"/>
</dbReference>
<dbReference type="InterPro" id="IPR001031">
    <property type="entry name" value="Thioesterase"/>
</dbReference>
<name>A0AA41H746_9BURK</name>
<dbReference type="SMART" id="SM00824">
    <property type="entry name" value="PKS_TE"/>
    <property type="match status" value="1"/>
</dbReference>
<dbReference type="FunFam" id="3.30.300.30:FF:000010">
    <property type="entry name" value="Enterobactin synthetase component F"/>
    <property type="match status" value="1"/>
</dbReference>
<dbReference type="PANTHER" id="PTHR43775:SF51">
    <property type="entry name" value="INACTIVE PHENOLPHTHIOCEROL SYNTHESIS POLYKETIDE SYNTHASE TYPE I PKS1-RELATED"/>
    <property type="match status" value="1"/>
</dbReference>
<keyword evidence="5" id="KW-0443">Lipid metabolism</keyword>
<dbReference type="GO" id="GO:0004312">
    <property type="term" value="F:fatty acid synthase activity"/>
    <property type="evidence" value="ECO:0007669"/>
    <property type="project" value="TreeGrafter"/>
</dbReference>
<dbReference type="InterPro" id="IPR020802">
    <property type="entry name" value="TesA-like"/>
</dbReference>
<keyword evidence="1" id="KW-0596">Phosphopantetheine</keyword>
<dbReference type="RefSeq" id="WP_217943980.1">
    <property type="nucleotide sequence ID" value="NZ_JAHTGR010000011.1"/>
</dbReference>
<dbReference type="InterPro" id="IPR050091">
    <property type="entry name" value="PKS_NRPS_Biosynth_Enz"/>
</dbReference>
<dbReference type="CDD" id="cd00833">
    <property type="entry name" value="PKS"/>
    <property type="match status" value="1"/>
</dbReference>
<evidence type="ECO:0000259" key="7">
    <source>
        <dbReference type="PROSITE" id="PS50075"/>
    </source>
</evidence>
<dbReference type="SMART" id="SM00827">
    <property type="entry name" value="PKS_AT"/>
    <property type="match status" value="1"/>
</dbReference>
<dbReference type="CDD" id="cd05930">
    <property type="entry name" value="A_NRPS"/>
    <property type="match status" value="1"/>
</dbReference>
<reference evidence="10" key="2">
    <citation type="submission" date="2022-03" db="EMBL/GenBank/DDBJ databases">
        <title>Genome Encyclopedia of Bacteria and Archaea VI: Functional Genomics of Type Strains.</title>
        <authorList>
            <person name="Whitman W."/>
        </authorList>
    </citation>
    <scope>NUCLEOTIDE SEQUENCE</scope>
    <source>
        <strain evidence="10">HSC-15S17</strain>
    </source>
</reference>
<dbReference type="Pfam" id="PF00501">
    <property type="entry name" value="AMP-binding"/>
    <property type="match status" value="1"/>
</dbReference>
<feature type="domain" description="Carrier" evidence="7">
    <location>
        <begin position="1987"/>
        <end position="2062"/>
    </location>
</feature>
<comment type="caution">
    <text evidence="9">The sequence shown here is derived from an EMBL/GenBank/DDBJ whole genome shotgun (WGS) entry which is preliminary data.</text>
</comment>
<dbReference type="FunFam" id="3.40.47.10:FF:000042">
    <property type="entry name" value="Polyketide synthase Pks13"/>
    <property type="match status" value="1"/>
</dbReference>
<dbReference type="PROSITE" id="PS52004">
    <property type="entry name" value="KS3_2"/>
    <property type="match status" value="1"/>
</dbReference>
<evidence type="ECO:0000313" key="11">
    <source>
        <dbReference type="Proteomes" id="UP001155901"/>
    </source>
</evidence>
<dbReference type="InterPro" id="IPR014031">
    <property type="entry name" value="Ketoacyl_synth_C"/>
</dbReference>
<dbReference type="NCBIfam" id="TIGR01733">
    <property type="entry name" value="AA-adenyl-dom"/>
    <property type="match status" value="1"/>
</dbReference>
<keyword evidence="3" id="KW-0808">Transferase</keyword>
<keyword evidence="6" id="KW-0511">Multifunctional enzyme</keyword>
<dbReference type="Pfam" id="PF00668">
    <property type="entry name" value="Condensation"/>
    <property type="match status" value="1"/>
</dbReference>
<dbReference type="PROSITE" id="PS00606">
    <property type="entry name" value="KS3_1"/>
    <property type="match status" value="1"/>
</dbReference>
<dbReference type="InterPro" id="IPR020845">
    <property type="entry name" value="AMP-binding_CS"/>
</dbReference>
<dbReference type="EMBL" id="JALJZU010000002">
    <property type="protein sequence ID" value="MCP2007778.1"/>
    <property type="molecule type" value="Genomic_DNA"/>
</dbReference>
<dbReference type="PROSITE" id="PS00455">
    <property type="entry name" value="AMP_BINDING"/>
    <property type="match status" value="1"/>
</dbReference>
<accession>A0AA41H746</accession>
<dbReference type="GO" id="GO:0004315">
    <property type="term" value="F:3-oxoacyl-[acyl-carrier-protein] synthase activity"/>
    <property type="evidence" value="ECO:0007669"/>
    <property type="project" value="InterPro"/>
</dbReference>
<evidence type="ECO:0000313" key="12">
    <source>
        <dbReference type="Proteomes" id="UP001162889"/>
    </source>
</evidence>
<dbReference type="PANTHER" id="PTHR43775">
    <property type="entry name" value="FATTY ACID SYNTHASE"/>
    <property type="match status" value="1"/>
</dbReference>
<dbReference type="Pfam" id="PF13193">
    <property type="entry name" value="AMP-binding_C"/>
    <property type="match status" value="1"/>
</dbReference>
<evidence type="ECO:0000256" key="5">
    <source>
        <dbReference type="ARBA" id="ARBA00023098"/>
    </source>
</evidence>
<dbReference type="Pfam" id="PF22621">
    <property type="entry name" value="CurL-like_PKS_C"/>
    <property type="match status" value="1"/>
</dbReference>
<evidence type="ECO:0000256" key="3">
    <source>
        <dbReference type="ARBA" id="ARBA00022679"/>
    </source>
</evidence>
<dbReference type="GO" id="GO:0031177">
    <property type="term" value="F:phosphopantetheine binding"/>
    <property type="evidence" value="ECO:0007669"/>
    <property type="project" value="InterPro"/>
</dbReference>
<evidence type="ECO:0000313" key="10">
    <source>
        <dbReference type="EMBL" id="MCP2007778.1"/>
    </source>
</evidence>
<dbReference type="InterPro" id="IPR000873">
    <property type="entry name" value="AMP-dep_synth/lig_dom"/>
</dbReference>
<evidence type="ECO:0000256" key="6">
    <source>
        <dbReference type="ARBA" id="ARBA00023268"/>
    </source>
</evidence>
<dbReference type="FunFam" id="3.40.50.980:FF:000001">
    <property type="entry name" value="Non-ribosomal peptide synthetase"/>
    <property type="match status" value="1"/>
</dbReference>
<evidence type="ECO:0000256" key="4">
    <source>
        <dbReference type="ARBA" id="ARBA00022832"/>
    </source>
</evidence>
<dbReference type="Pfam" id="PF00975">
    <property type="entry name" value="Thioesterase"/>
    <property type="match status" value="1"/>
</dbReference>
<keyword evidence="2" id="KW-0597">Phosphoprotein</keyword>
<dbReference type="InterPro" id="IPR014030">
    <property type="entry name" value="Ketoacyl_synth_N"/>
</dbReference>
<dbReference type="InterPro" id="IPR014043">
    <property type="entry name" value="Acyl_transferase_dom"/>
</dbReference>
<dbReference type="EMBL" id="JAHTGR010000011">
    <property type="protein sequence ID" value="MBV6323272.1"/>
    <property type="molecule type" value="Genomic_DNA"/>
</dbReference>
<feature type="domain" description="Carrier" evidence="7">
    <location>
        <begin position="981"/>
        <end position="1056"/>
    </location>
</feature>
<evidence type="ECO:0000259" key="8">
    <source>
        <dbReference type="PROSITE" id="PS52004"/>
    </source>
</evidence>
<keyword evidence="12" id="KW-1185">Reference proteome</keyword>
<dbReference type="InterPro" id="IPR018201">
    <property type="entry name" value="Ketoacyl_synth_AS"/>
</dbReference>
<dbReference type="InterPro" id="IPR020806">
    <property type="entry name" value="PKS_PP-bd"/>
</dbReference>
<dbReference type="InterPro" id="IPR010071">
    <property type="entry name" value="AA_adenyl_dom"/>
</dbReference>
<dbReference type="GO" id="GO:0043041">
    <property type="term" value="P:amino acid activation for nonribosomal peptide biosynthetic process"/>
    <property type="evidence" value="ECO:0007669"/>
    <property type="project" value="UniProtKB-ARBA"/>
</dbReference>
<evidence type="ECO:0000313" key="9">
    <source>
        <dbReference type="EMBL" id="MBV6323272.1"/>
    </source>
</evidence>
<dbReference type="Pfam" id="PF00550">
    <property type="entry name" value="PP-binding"/>
    <property type="match status" value="2"/>
</dbReference>
<dbReference type="InterPro" id="IPR020841">
    <property type="entry name" value="PKS_Beta-ketoAc_synthase_dom"/>
</dbReference>
<dbReference type="Pfam" id="PF00698">
    <property type="entry name" value="Acyl_transf_1"/>
    <property type="match status" value="1"/>
</dbReference>
<keyword evidence="4" id="KW-0276">Fatty acid metabolism</keyword>
<dbReference type="Proteomes" id="UP001155901">
    <property type="component" value="Unassembled WGS sequence"/>
</dbReference>
<feature type="domain" description="Ketosynthase family 3 (KS3)" evidence="8">
    <location>
        <begin position="1080"/>
        <end position="1504"/>
    </location>
</feature>
<dbReference type="InterPro" id="IPR001242">
    <property type="entry name" value="Condensation_dom"/>
</dbReference>
<protein>
    <submittedName>
        <fullName evidence="9">Amino acid adenylation domain-containing protein</fullName>
    </submittedName>
</protein>
<dbReference type="GO" id="GO:0006633">
    <property type="term" value="P:fatty acid biosynthetic process"/>
    <property type="evidence" value="ECO:0007669"/>
    <property type="project" value="InterPro"/>
</dbReference>
<dbReference type="InterPro" id="IPR025110">
    <property type="entry name" value="AMP-bd_C"/>
</dbReference>
<dbReference type="CDD" id="cd19531">
    <property type="entry name" value="LCL_NRPS-like"/>
    <property type="match status" value="1"/>
</dbReference>
<reference evidence="9" key="1">
    <citation type="submission" date="2021-07" db="EMBL/GenBank/DDBJ databases">
        <title>Characterization of violacein-producing bacteria and related species.</title>
        <authorList>
            <person name="Wilson H.S."/>
            <person name="De Leon M.E."/>
        </authorList>
    </citation>
    <scope>NUCLEOTIDE SEQUENCE</scope>
    <source>
        <strain evidence="9">HSC-15S17</strain>
    </source>
</reference>
<dbReference type="InterPro" id="IPR009081">
    <property type="entry name" value="PP-bd_ACP"/>
</dbReference>
<sequence length="2344" mass="252392">MSNSTYDNTAAPVVAPPSRGQRAMWFLWNLNPDGAEYGLPMAWTIRSPLDVAALEAALHELVQRHAVLRTTYAAPHGDMVQLIHPQGRAGFQQIDAAGWDAQRLHARLTEAAHLPFDLKNGPVFRCHLYTRSDNEHVLLFNSHHIATDTWSLIIMMDELGVLYRDRVAGQASAPAPEGLSYTDYVAWQSDLLASPRGDEHWTYWQAQLAGPAHLDLPTDRPRPPVQHHAGAGHAFQLSEELTRQVRALARQEDVTFYTVLLAAFYALLYRYTGQDDLAVGSPRFGRPPQGYERAVGYFASPCALRVHLAGDTPFAQFLHQVREVLVGAKDHQDFPFPLLVERLGLPRDLSRSPVFQVAFTYQKSQLSHMQGVAAARMGLAGASLDLAGLRLDSYPLELRSVKFDLDFVVEEVDGSLRGVCWYNTDLWDADSVAYLVEHFQTLLLGATRAPELALDRLPMLTEREQRIRAEHNATDAPFPQICAHRWFEQWAARTPSAPALRYGDDSMSYEELNRRANRLAHHLRGLGLQRGQLVGLSMERGQPELVVGLLAILKAGGAYLPLDPEYPQDRLAYMLEDAGVALLLTQEALRARLPASAARLVCVDTDLAGMADAPDDHPQASPAPTDLAYVIYTSGSTGRPKGVMLEHQGLSNLAQAMIDGFQVAPESRVLQFASFSFDASVSEVFMTLCAGASLCLAPKMALIPGAALVHTINRHAVSVVTLPPSVLALLQPADLPTLKTVVTAGEACGLELVRRWSAAVRFINAYGPTEATVCATMTVLAPQTQCVSIGRPLANTRLYVLDPLLQPVPRGVAGELYIAGVGLARGYLGRDDLTAERFVANPFGSPGERMYKTGDLARYLPDGSLEFLGRLDHQVKIRGFRIELGELEAVIGEHAAIRDTLVLARREANNDQRLVAYVIARDGAVVSGADLRAHMQGKVPDFMVPAAFQFLDAWPMTPNGKIDRRALPAPAGRSADAGIAPPRDQLEQQIAAIWQAVLNLTAVGIDDSFFDVGGHSMSIVEVEVLLEEKLGLTVPTMDLFRFPTIRALANHLRTALSHGHDLDAQSREHLHAVPPGAPAGNDIAIIGMAGKFPGAANVAEFWRNLRAGAESITELTDQQLLDAGVDPQLLREPRYVKRKGILDDVACFDARFFGYPPREAQLMDPQQRLFLELGWQALEHAGYGGADCGRVGVIGGVGRAGYLQHFLDVRPESAAELFQTTILNEKDFLSTRLAHKLNLRGPALTVQTACSTSLVAVHLACQQLLQGDSDIMLAGGVSIEVPHATGYLYQEGHILSPDGRCRAFDAGAGGTVRGSGGALVVLKRLSDAQRDGDTVWAVIKGSAINNDGNGKVGFTAPSVDGQADVIGQALRRAGVDARSIGLVEAHGTATPLGDPIEVAALTQAYRRYTDEREYCLLGSAKAHVGHLDTAAGVTGLIKAALSLHHGVVPAMPHFQWPNPKLDLARSPFRINTALASWPVSDLPRRAAVSSFGIGGTNAHLILEQAPPALPTAAGLPQQLLTLSAKSATALEAMSRNLADYLREHPGADLADVAYTLQAGRAPLPHRRAVVGADAAGAADALAATFAQPASAAMADGAARVTFLFPGQGLQQVNMGRGLYASLPEFRAEVDACAELLWPVLGLDLRTLLYPAPEAEQDAARQLAQTAITQPAMFVVEYALARQLMHWGVRPHAMMGHSLGEYVAACLAGVMSLPDALKLVAARGQLVQGLPAGAMLAVEASPAQVQPFLGAGVDLAVVNGPRACVLAGTMEAIAALSVPLEQAGLRSRRVPTSHAFHSAMLDPILDQFRARLGEVALHAPQIPYITNVTGSWVTAEQATSADHWVRHMRQTVCFAQGLELLLETPDGLYLETGPGQTFSAILQRHPNKQNVRFAGPTLAGATQPSDCAALLASLGQLWCNGVAPDWWRLHEHAARRRIALPVYPFDRSRYWPEARQATTSSATRFAAVTRVEAASAPAPQTTPARRLAPRDAFELEVGKVFAEILGVDELALDDNFFDLGGSSLSSLNVILRLERSFDCSLSSAVLLEHPTVESLAQALRSGSAAGASRLVGMRTGGSRAPLFCIHPYGGHTMGYVELTRCLGADQPVYGVQARGLQGAEAPLDNIEDMAADYIALIKSRQATGPYHLAGHSMGGCIAYEMARQLRQAGDEVALLALIDSRAQNASAQPLYRNGAYGQLAGTDWLHDDVVLLGILLPRLPMDWDQLRGVAGPEQWSHVLEAAMRQGLLPPEAGAGQVRQMLAVAQANDTALRAYQPPSADMPVLLFCGTEGFAQQFGEPELGWRELVPDGLELVTIPGTHHTVMAGAGVAAIAERLAVALSGTRN</sequence>
<organism evidence="9 11">
    <name type="scientific">Duganella violaceipulchra</name>
    <dbReference type="NCBI Taxonomy" id="2849652"/>
    <lineage>
        <taxon>Bacteria</taxon>
        <taxon>Pseudomonadati</taxon>
        <taxon>Pseudomonadota</taxon>
        <taxon>Betaproteobacteria</taxon>
        <taxon>Burkholderiales</taxon>
        <taxon>Oxalobacteraceae</taxon>
        <taxon>Telluria group</taxon>
        <taxon>Duganella</taxon>
    </lineage>
</organism>
<gene>
    <name evidence="9" type="ORF">KVP70_20255</name>
    <name evidence="10" type="ORF">L1274_001471</name>
</gene>
<dbReference type="SMART" id="SM00825">
    <property type="entry name" value="PKS_KS"/>
    <property type="match status" value="1"/>
</dbReference>
<dbReference type="PROSITE" id="PS50075">
    <property type="entry name" value="CARRIER"/>
    <property type="match status" value="2"/>
</dbReference>
<dbReference type="SMART" id="SM00823">
    <property type="entry name" value="PKS_PP"/>
    <property type="match status" value="2"/>
</dbReference>
<dbReference type="Proteomes" id="UP001162889">
    <property type="component" value="Unassembled WGS sequence"/>
</dbReference>
<evidence type="ECO:0000256" key="1">
    <source>
        <dbReference type="ARBA" id="ARBA00022450"/>
    </source>
</evidence>
<dbReference type="FunFam" id="2.30.38.10:FF:000001">
    <property type="entry name" value="Non-ribosomal peptide synthetase PvdI"/>
    <property type="match status" value="1"/>
</dbReference>
<dbReference type="Pfam" id="PF02801">
    <property type="entry name" value="Ketoacyl-synt_C"/>
    <property type="match status" value="1"/>
</dbReference>
<evidence type="ECO:0000256" key="2">
    <source>
        <dbReference type="ARBA" id="ARBA00022553"/>
    </source>
</evidence>
<proteinExistence type="predicted"/>
<dbReference type="Pfam" id="PF00109">
    <property type="entry name" value="ketoacyl-synt"/>
    <property type="match status" value="1"/>
</dbReference>